<name>A0A067KEG0_JATCU</name>
<dbReference type="Gene3D" id="3.30.465.10">
    <property type="match status" value="1"/>
</dbReference>
<feature type="domain" description="Berberine/berberine-like" evidence="3">
    <location>
        <begin position="68"/>
        <end position="125"/>
    </location>
</feature>
<dbReference type="InterPro" id="IPR016169">
    <property type="entry name" value="FAD-bd_PCMH_sub2"/>
</dbReference>
<dbReference type="Proteomes" id="UP000027138">
    <property type="component" value="Unassembled WGS sequence"/>
</dbReference>
<evidence type="ECO:0000313" key="4">
    <source>
        <dbReference type="EMBL" id="KDP34621.1"/>
    </source>
</evidence>
<dbReference type="GO" id="GO:0050660">
    <property type="term" value="F:flavin adenine dinucleotide binding"/>
    <property type="evidence" value="ECO:0007669"/>
    <property type="project" value="InterPro"/>
</dbReference>
<dbReference type="InterPro" id="IPR012951">
    <property type="entry name" value="BBE"/>
</dbReference>
<accession>A0A067KEG0</accession>
<keyword evidence="2" id="KW-0274">FAD</keyword>
<dbReference type="PANTHER" id="PTHR32448">
    <property type="entry name" value="OS08G0158400 PROTEIN"/>
    <property type="match status" value="1"/>
</dbReference>
<evidence type="ECO:0000256" key="2">
    <source>
        <dbReference type="ARBA" id="ARBA00022827"/>
    </source>
</evidence>
<evidence type="ECO:0000313" key="5">
    <source>
        <dbReference type="Proteomes" id="UP000027138"/>
    </source>
</evidence>
<keyword evidence="1" id="KW-0285">Flavoprotein</keyword>
<protein>
    <recommendedName>
        <fullName evidence="3">Berberine/berberine-like domain-containing protein</fullName>
    </recommendedName>
</protein>
<gene>
    <name evidence="4" type="ORF">JCGZ_11144</name>
</gene>
<dbReference type="Gene3D" id="3.40.462.20">
    <property type="match status" value="1"/>
</dbReference>
<dbReference type="AlphaFoldDB" id="A0A067KEG0"/>
<evidence type="ECO:0000256" key="1">
    <source>
        <dbReference type="ARBA" id="ARBA00022630"/>
    </source>
</evidence>
<proteinExistence type="predicted"/>
<organism evidence="4 5">
    <name type="scientific">Jatropha curcas</name>
    <name type="common">Barbados nut</name>
    <dbReference type="NCBI Taxonomy" id="180498"/>
    <lineage>
        <taxon>Eukaryota</taxon>
        <taxon>Viridiplantae</taxon>
        <taxon>Streptophyta</taxon>
        <taxon>Embryophyta</taxon>
        <taxon>Tracheophyta</taxon>
        <taxon>Spermatophyta</taxon>
        <taxon>Magnoliopsida</taxon>
        <taxon>eudicotyledons</taxon>
        <taxon>Gunneridae</taxon>
        <taxon>Pentapetalae</taxon>
        <taxon>rosids</taxon>
        <taxon>fabids</taxon>
        <taxon>Malpighiales</taxon>
        <taxon>Euphorbiaceae</taxon>
        <taxon>Crotonoideae</taxon>
        <taxon>Jatropheae</taxon>
        <taxon>Jatropha</taxon>
    </lineage>
</organism>
<dbReference type="OrthoDB" id="415825at2759"/>
<dbReference type="GO" id="GO:0016491">
    <property type="term" value="F:oxidoreductase activity"/>
    <property type="evidence" value="ECO:0007669"/>
    <property type="project" value="InterPro"/>
</dbReference>
<reference evidence="4 5" key="1">
    <citation type="journal article" date="2014" name="PLoS ONE">
        <title>Global Analysis of Gene Expression Profiles in Physic Nut (Jatropha curcas L.) Seedlings Exposed to Salt Stress.</title>
        <authorList>
            <person name="Zhang L."/>
            <person name="Zhang C."/>
            <person name="Wu P."/>
            <person name="Chen Y."/>
            <person name="Li M."/>
            <person name="Jiang H."/>
            <person name="Wu G."/>
        </authorList>
    </citation>
    <scope>NUCLEOTIDE SEQUENCE [LARGE SCALE GENOMIC DNA]</scope>
    <source>
        <strain evidence="5">cv. GZQX0401</strain>
        <tissue evidence="4">Young leaves</tissue>
    </source>
</reference>
<dbReference type="Pfam" id="PF08031">
    <property type="entry name" value="BBE"/>
    <property type="match status" value="1"/>
</dbReference>
<dbReference type="EMBL" id="KK914518">
    <property type="protein sequence ID" value="KDP34621.1"/>
    <property type="molecule type" value="Genomic_DNA"/>
</dbReference>
<keyword evidence="5" id="KW-1185">Reference proteome</keyword>
<sequence length="130" mass="15233">MIWTPFGGKMNEISESEIPFPNRNGTLFMIHYASSWQNGQKNEAKHIDGVRKLYNYMEHFVPNNPRTAYANYRDLDLGMNSKNNFNVTQASVWGIKYYKDNFNRLIQVKTEVDPDNFFRHEQSIPPLPVS</sequence>
<evidence type="ECO:0000259" key="3">
    <source>
        <dbReference type="Pfam" id="PF08031"/>
    </source>
</evidence>